<proteinExistence type="inferred from homology"/>
<evidence type="ECO:0000256" key="3">
    <source>
        <dbReference type="ARBA" id="ARBA00022475"/>
    </source>
</evidence>
<dbReference type="Proteomes" id="UP000485569">
    <property type="component" value="Unassembled WGS sequence"/>
</dbReference>
<dbReference type="GO" id="GO:0005886">
    <property type="term" value="C:plasma membrane"/>
    <property type="evidence" value="ECO:0007669"/>
    <property type="project" value="UniProtKB-SubCell"/>
</dbReference>
<dbReference type="PROSITE" id="PS50928">
    <property type="entry name" value="ABC_TM1"/>
    <property type="match status" value="1"/>
</dbReference>
<sequence length="269" mass="30484">MKFLKSLLFYLGLFIIIIPTVFVFYWMISGGFKTQLQIISSPPVFFYEPNIKNYIEVITQHNFGLYMWNSFVVAALSTLVALLVGIPAGYSISRFRMRTSVFLLTVSRMVPFVSYLMPWFITFRRWGLIDSYTGLTLAHLIVNMPIVVLLMSTFFEEVPYELEEAAEIDGASKVNVFKYVSLPLARNGVITSAILSFVFSWNQFLFSLILSGPRTQTVPIAVFNFMTYEEIAWGGLLAAATMITLPVLILTIFIHKYIVRGLTLGALKG</sequence>
<dbReference type="EMBL" id="MWBQ01000023">
    <property type="protein sequence ID" value="OQA61172.1"/>
    <property type="molecule type" value="Genomic_DNA"/>
</dbReference>
<feature type="transmembrane region" description="Helical" evidence="7">
    <location>
        <begin position="231"/>
        <end position="254"/>
    </location>
</feature>
<comment type="subcellular location">
    <subcellularLocation>
        <location evidence="1 7">Cell membrane</location>
        <topology evidence="1 7">Multi-pass membrane protein</topology>
    </subcellularLocation>
</comment>
<dbReference type="InterPro" id="IPR050901">
    <property type="entry name" value="BP-dep_ABC_trans_perm"/>
</dbReference>
<dbReference type="InterPro" id="IPR035906">
    <property type="entry name" value="MetI-like_sf"/>
</dbReference>
<dbReference type="SUPFAM" id="SSF161098">
    <property type="entry name" value="MetI-like"/>
    <property type="match status" value="1"/>
</dbReference>
<dbReference type="CDD" id="cd06261">
    <property type="entry name" value="TM_PBP2"/>
    <property type="match status" value="1"/>
</dbReference>
<evidence type="ECO:0000256" key="2">
    <source>
        <dbReference type="ARBA" id="ARBA00022448"/>
    </source>
</evidence>
<evidence type="ECO:0000313" key="9">
    <source>
        <dbReference type="EMBL" id="OQA61172.1"/>
    </source>
</evidence>
<evidence type="ECO:0000256" key="1">
    <source>
        <dbReference type="ARBA" id="ARBA00004651"/>
    </source>
</evidence>
<keyword evidence="2 7" id="KW-0813">Transport</keyword>
<dbReference type="AlphaFoldDB" id="A0A1V5T4M1"/>
<feature type="transmembrane region" description="Helical" evidence="7">
    <location>
        <begin position="66"/>
        <end position="89"/>
    </location>
</feature>
<dbReference type="InterPro" id="IPR000515">
    <property type="entry name" value="MetI-like"/>
</dbReference>
<accession>A0A1V5T4M1</accession>
<dbReference type="Pfam" id="PF00528">
    <property type="entry name" value="BPD_transp_1"/>
    <property type="match status" value="1"/>
</dbReference>
<comment type="caution">
    <text evidence="9">The sequence shown here is derived from an EMBL/GenBank/DDBJ whole genome shotgun (WGS) entry which is preliminary data.</text>
</comment>
<keyword evidence="6 7" id="KW-0472">Membrane</keyword>
<dbReference type="PANTHER" id="PTHR32243:SF18">
    <property type="entry name" value="INNER MEMBRANE ABC TRANSPORTER PERMEASE PROTEIN YCJP"/>
    <property type="match status" value="1"/>
</dbReference>
<evidence type="ECO:0000256" key="4">
    <source>
        <dbReference type="ARBA" id="ARBA00022692"/>
    </source>
</evidence>
<feature type="transmembrane region" description="Helical" evidence="7">
    <location>
        <begin position="101"/>
        <end position="121"/>
    </location>
</feature>
<feature type="transmembrane region" description="Helical" evidence="7">
    <location>
        <begin position="188"/>
        <end position="211"/>
    </location>
</feature>
<keyword evidence="4 7" id="KW-0812">Transmembrane</keyword>
<feature type="transmembrane region" description="Helical" evidence="7">
    <location>
        <begin position="133"/>
        <end position="155"/>
    </location>
</feature>
<name>A0A1V5T4M1_9BACT</name>
<evidence type="ECO:0000259" key="8">
    <source>
        <dbReference type="PROSITE" id="PS50928"/>
    </source>
</evidence>
<reference evidence="9" key="1">
    <citation type="submission" date="2017-02" db="EMBL/GenBank/DDBJ databases">
        <title>Delving into the versatile metabolic prowess of the omnipresent phylum Bacteroidetes.</title>
        <authorList>
            <person name="Nobu M.K."/>
            <person name="Mei R."/>
            <person name="Narihiro T."/>
            <person name="Kuroda K."/>
            <person name="Liu W.-T."/>
        </authorList>
    </citation>
    <scope>NUCLEOTIDE SEQUENCE</scope>
    <source>
        <strain evidence="9">ADurb.Bin276</strain>
    </source>
</reference>
<organism evidence="9">
    <name type="scientific">Candidatus Atribacter allofermentans</name>
    <dbReference type="NCBI Taxonomy" id="1852833"/>
    <lineage>
        <taxon>Bacteria</taxon>
        <taxon>Pseudomonadati</taxon>
        <taxon>Atribacterota</taxon>
        <taxon>Atribacteria</taxon>
        <taxon>Atribacterales</taxon>
        <taxon>Atribacteraceae</taxon>
        <taxon>Atribacter</taxon>
    </lineage>
</organism>
<evidence type="ECO:0000256" key="6">
    <source>
        <dbReference type="ARBA" id="ARBA00023136"/>
    </source>
</evidence>
<keyword evidence="5 7" id="KW-1133">Transmembrane helix</keyword>
<evidence type="ECO:0000256" key="5">
    <source>
        <dbReference type="ARBA" id="ARBA00022989"/>
    </source>
</evidence>
<keyword evidence="3" id="KW-1003">Cell membrane</keyword>
<gene>
    <name evidence="9" type="primary">sugB_2</name>
    <name evidence="9" type="ORF">BWY41_00329</name>
</gene>
<protein>
    <submittedName>
        <fullName evidence="9">Trehalose transport system permease protein SugB</fullName>
    </submittedName>
</protein>
<feature type="domain" description="ABC transmembrane type-1" evidence="8">
    <location>
        <begin position="67"/>
        <end position="254"/>
    </location>
</feature>
<dbReference type="PANTHER" id="PTHR32243">
    <property type="entry name" value="MALTOSE TRANSPORT SYSTEM PERMEASE-RELATED"/>
    <property type="match status" value="1"/>
</dbReference>
<comment type="similarity">
    <text evidence="7">Belongs to the binding-protein-dependent transport system permease family.</text>
</comment>
<dbReference type="Gene3D" id="1.10.3720.10">
    <property type="entry name" value="MetI-like"/>
    <property type="match status" value="1"/>
</dbReference>
<feature type="transmembrane region" description="Helical" evidence="7">
    <location>
        <begin position="7"/>
        <end position="28"/>
    </location>
</feature>
<dbReference type="GO" id="GO:0055085">
    <property type="term" value="P:transmembrane transport"/>
    <property type="evidence" value="ECO:0007669"/>
    <property type="project" value="InterPro"/>
</dbReference>
<evidence type="ECO:0000256" key="7">
    <source>
        <dbReference type="RuleBase" id="RU363032"/>
    </source>
</evidence>